<keyword evidence="2" id="KW-1185">Reference proteome</keyword>
<dbReference type="Proteomes" id="UP000288168">
    <property type="component" value="Unassembled WGS sequence"/>
</dbReference>
<comment type="caution">
    <text evidence="1">The sequence shown here is derived from an EMBL/GenBank/DDBJ whole genome shotgun (WGS) entry which is preliminary data.</text>
</comment>
<sequence>MPITTNVSSVSAHLPTSPLFSLQKRSQTNPEVDSDRRTWFQVTLSLYKTLNGFSSLDRIKVALDGAT</sequence>
<evidence type="ECO:0000313" key="2">
    <source>
        <dbReference type="Proteomes" id="UP000288168"/>
    </source>
</evidence>
<evidence type="ECO:0000313" key="1">
    <source>
        <dbReference type="EMBL" id="RSL56034.1"/>
    </source>
</evidence>
<dbReference type="AlphaFoldDB" id="A0A428PST2"/>
<proteinExistence type="predicted"/>
<protein>
    <submittedName>
        <fullName evidence="1">Uncharacterized protein</fullName>
    </submittedName>
</protein>
<dbReference type="EMBL" id="NKCI01000096">
    <property type="protein sequence ID" value="RSL56034.1"/>
    <property type="molecule type" value="Genomic_DNA"/>
</dbReference>
<accession>A0A428PST2</accession>
<reference evidence="1 2" key="1">
    <citation type="submission" date="2017-06" db="EMBL/GenBank/DDBJ databases">
        <title>Comparative genomic analysis of Ambrosia Fusariam Clade fungi.</title>
        <authorList>
            <person name="Stajich J.E."/>
            <person name="Carrillo J."/>
            <person name="Kijimoto T."/>
            <person name="Eskalen A."/>
            <person name="O'Donnell K."/>
            <person name="Kasson M."/>
        </authorList>
    </citation>
    <scope>NUCLEOTIDE SEQUENCE [LARGE SCALE GENOMIC DNA]</scope>
    <source>
        <strain evidence="1 2">NRRL62584</strain>
    </source>
</reference>
<organism evidence="1 2">
    <name type="scientific">Fusarium duplospermum</name>
    <dbReference type="NCBI Taxonomy" id="1325734"/>
    <lineage>
        <taxon>Eukaryota</taxon>
        <taxon>Fungi</taxon>
        <taxon>Dikarya</taxon>
        <taxon>Ascomycota</taxon>
        <taxon>Pezizomycotina</taxon>
        <taxon>Sordariomycetes</taxon>
        <taxon>Hypocreomycetidae</taxon>
        <taxon>Hypocreales</taxon>
        <taxon>Nectriaceae</taxon>
        <taxon>Fusarium</taxon>
        <taxon>Fusarium solani species complex</taxon>
    </lineage>
</organism>
<name>A0A428PST2_9HYPO</name>
<gene>
    <name evidence="1" type="ORF">CEP54_009043</name>
</gene>